<dbReference type="UniPathway" id="UPA00392"/>
<dbReference type="NCBIfam" id="TIGR00113">
    <property type="entry name" value="queA"/>
    <property type="match status" value="1"/>
</dbReference>
<evidence type="ECO:0000256" key="2">
    <source>
        <dbReference type="ARBA" id="ARBA00022679"/>
    </source>
</evidence>
<dbReference type="PANTHER" id="PTHR30307">
    <property type="entry name" value="S-ADENOSYLMETHIONINE:TRNA RIBOSYLTRANSFERASE-ISOMERASE"/>
    <property type="match status" value="1"/>
</dbReference>
<comment type="similarity">
    <text evidence="5">Belongs to the QueA family.</text>
</comment>
<dbReference type="EMBL" id="FMXO01000004">
    <property type="protein sequence ID" value="SDB16853.1"/>
    <property type="molecule type" value="Genomic_DNA"/>
</dbReference>
<keyword evidence="2 5" id="KW-0808">Transferase</keyword>
<dbReference type="InterPro" id="IPR003699">
    <property type="entry name" value="QueA"/>
</dbReference>
<dbReference type="InterPro" id="IPR042119">
    <property type="entry name" value="QueA_dom2"/>
</dbReference>
<sequence>MKYIESVRDTSKEFFLDDYDYHLPEELIAQSPPLRRGDSKLLVVSRQDSSVQHSAFAELLDHLSKKSLIVVNNSTVVPARIRARTETGSELEMLLLTPLDLLQQNLVKTASSCKVSATALLRPSKKFKEGKKINFGQLTVEVIEKQRFGHCQVILHWNGNSLESILNQAGEMPLPPYIRRKPDAGDSDRYQTIYADSAEKGSIAAPTAGLHFTREMRDKLLDAGHSWAEVTLYVGYGTFSPIREQDIRNHTMHSEYVKIDEHCVEMICKAKKDGNPVIAVGTTSMRTLEGIAAIKGRLEPFKGWLDTYIYPGFEFKIVEGLITNFHLPRSSLLVLVSAFAGRERMLAAYRKAVEARYKFFSYGDAMFIKP</sequence>
<dbReference type="NCBIfam" id="NF001140">
    <property type="entry name" value="PRK00147.1"/>
    <property type="match status" value="1"/>
</dbReference>
<dbReference type="InterPro" id="IPR036100">
    <property type="entry name" value="QueA_sf"/>
</dbReference>
<dbReference type="GO" id="GO:0008616">
    <property type="term" value="P:tRNA queuosine(34) biosynthetic process"/>
    <property type="evidence" value="ECO:0007669"/>
    <property type="project" value="UniProtKB-UniRule"/>
</dbReference>
<dbReference type="PANTHER" id="PTHR30307:SF0">
    <property type="entry name" value="S-ADENOSYLMETHIONINE:TRNA RIBOSYLTRANSFERASE-ISOMERASE"/>
    <property type="match status" value="1"/>
</dbReference>
<dbReference type="GO" id="GO:0005737">
    <property type="term" value="C:cytoplasm"/>
    <property type="evidence" value="ECO:0007669"/>
    <property type="project" value="UniProtKB-SubCell"/>
</dbReference>
<evidence type="ECO:0000256" key="3">
    <source>
        <dbReference type="ARBA" id="ARBA00022691"/>
    </source>
</evidence>
<name>A0A1G6B8W6_9BACT</name>
<keyword evidence="6" id="KW-0413">Isomerase</keyword>
<evidence type="ECO:0000256" key="4">
    <source>
        <dbReference type="ARBA" id="ARBA00022785"/>
    </source>
</evidence>
<dbReference type="HAMAP" id="MF_00113">
    <property type="entry name" value="QueA"/>
    <property type="match status" value="1"/>
</dbReference>
<evidence type="ECO:0000256" key="1">
    <source>
        <dbReference type="ARBA" id="ARBA00022490"/>
    </source>
</evidence>
<reference evidence="6 7" key="1">
    <citation type="submission" date="2016-10" db="EMBL/GenBank/DDBJ databases">
        <authorList>
            <person name="de Groot N.N."/>
        </authorList>
    </citation>
    <scope>NUCLEOTIDE SEQUENCE [LARGE SCALE GENOMIC DNA]</scope>
    <source>
        <strain evidence="6 7">ASO4-2</strain>
    </source>
</reference>
<dbReference type="STRING" id="617002.SAMN05660653_00788"/>
<dbReference type="Pfam" id="PF02547">
    <property type="entry name" value="Queuosine_synth"/>
    <property type="match status" value="1"/>
</dbReference>
<keyword evidence="7" id="KW-1185">Reference proteome</keyword>
<keyword evidence="3 5" id="KW-0949">S-adenosyl-L-methionine</keyword>
<dbReference type="EC" id="2.4.99.17" evidence="5"/>
<comment type="catalytic activity">
    <reaction evidence="5">
        <text>7-aminomethyl-7-carbaguanosine(34) in tRNA + S-adenosyl-L-methionine = epoxyqueuosine(34) in tRNA + adenine + L-methionine + 2 H(+)</text>
        <dbReference type="Rhea" id="RHEA:32155"/>
        <dbReference type="Rhea" id="RHEA-COMP:10342"/>
        <dbReference type="Rhea" id="RHEA-COMP:18582"/>
        <dbReference type="ChEBI" id="CHEBI:15378"/>
        <dbReference type="ChEBI" id="CHEBI:16708"/>
        <dbReference type="ChEBI" id="CHEBI:57844"/>
        <dbReference type="ChEBI" id="CHEBI:59789"/>
        <dbReference type="ChEBI" id="CHEBI:82833"/>
        <dbReference type="ChEBI" id="CHEBI:194443"/>
        <dbReference type="EC" id="2.4.99.17"/>
    </reaction>
</comment>
<organism evidence="6 7">
    <name type="scientific">Desulfonatronum thiosulfatophilum</name>
    <dbReference type="NCBI Taxonomy" id="617002"/>
    <lineage>
        <taxon>Bacteria</taxon>
        <taxon>Pseudomonadati</taxon>
        <taxon>Thermodesulfobacteriota</taxon>
        <taxon>Desulfovibrionia</taxon>
        <taxon>Desulfovibrionales</taxon>
        <taxon>Desulfonatronaceae</taxon>
        <taxon>Desulfonatronum</taxon>
    </lineage>
</organism>
<dbReference type="Gene3D" id="3.40.1780.10">
    <property type="entry name" value="QueA-like"/>
    <property type="match status" value="1"/>
</dbReference>
<keyword evidence="4 5" id="KW-0671">Queuosine biosynthesis</keyword>
<dbReference type="InterPro" id="IPR042118">
    <property type="entry name" value="QueA_dom1"/>
</dbReference>
<comment type="pathway">
    <text evidence="5">tRNA modification; tRNA-queuosine biosynthesis.</text>
</comment>
<protein>
    <recommendedName>
        <fullName evidence="5">S-adenosylmethionine:tRNA ribosyltransferase-isomerase</fullName>
        <ecNumber evidence="5">2.4.99.17</ecNumber>
    </recommendedName>
    <alternativeName>
        <fullName evidence="5">Queuosine biosynthesis protein QueA</fullName>
    </alternativeName>
</protein>
<comment type="function">
    <text evidence="5">Transfers and isomerizes the ribose moiety from AdoMet to the 7-aminomethyl group of 7-deazaguanine (preQ1-tRNA) to give epoxyqueuosine (oQ-tRNA).</text>
</comment>
<comment type="subunit">
    <text evidence="5">Monomer.</text>
</comment>
<accession>A0A1G6B8W6</accession>
<dbReference type="AlphaFoldDB" id="A0A1G6B8W6"/>
<dbReference type="Proteomes" id="UP000198771">
    <property type="component" value="Unassembled WGS sequence"/>
</dbReference>
<dbReference type="Gene3D" id="2.40.10.240">
    <property type="entry name" value="QueA-like"/>
    <property type="match status" value="1"/>
</dbReference>
<proteinExistence type="inferred from homology"/>
<dbReference type="RefSeq" id="WP_092117463.1">
    <property type="nucleotide sequence ID" value="NZ_FMXO01000004.1"/>
</dbReference>
<comment type="subcellular location">
    <subcellularLocation>
        <location evidence="5">Cytoplasm</location>
    </subcellularLocation>
</comment>
<dbReference type="SUPFAM" id="SSF111337">
    <property type="entry name" value="QueA-like"/>
    <property type="match status" value="1"/>
</dbReference>
<keyword evidence="1 5" id="KW-0963">Cytoplasm</keyword>
<evidence type="ECO:0000313" key="7">
    <source>
        <dbReference type="Proteomes" id="UP000198771"/>
    </source>
</evidence>
<evidence type="ECO:0000256" key="5">
    <source>
        <dbReference type="HAMAP-Rule" id="MF_00113"/>
    </source>
</evidence>
<gene>
    <name evidence="5" type="primary">queA</name>
    <name evidence="6" type="ORF">SAMN05660653_00788</name>
</gene>
<evidence type="ECO:0000313" key="6">
    <source>
        <dbReference type="EMBL" id="SDB16853.1"/>
    </source>
</evidence>
<dbReference type="GO" id="GO:0051075">
    <property type="term" value="F:S-adenosylmethionine:tRNA ribosyltransferase-isomerase activity"/>
    <property type="evidence" value="ECO:0007669"/>
    <property type="project" value="UniProtKB-EC"/>
</dbReference>